<evidence type="ECO:0000256" key="11">
    <source>
        <dbReference type="ARBA" id="ARBA00023163"/>
    </source>
</evidence>
<evidence type="ECO:0000256" key="3">
    <source>
        <dbReference type="ARBA" id="ARBA00004604"/>
    </source>
</evidence>
<dbReference type="Pfam" id="PF11095">
    <property type="entry name" value="Gemin7"/>
    <property type="match status" value="1"/>
</dbReference>
<dbReference type="CDD" id="cd02440">
    <property type="entry name" value="AdoMet_MTases"/>
    <property type="match status" value="1"/>
</dbReference>
<comment type="function">
    <text evidence="19">Catalyzes the 2 serial methylation steps for the conversion of the 7-monomethylguanosine (m(7)G) caps of snRNAs and snoRNAs to a 2,2,7-trimethylguanosine (m(2,2,7)G) cap structure. The enzyme is specific for guanine, and N7 methylation must precede N2 methylation. Hypermethylation of the m7G cap of U snRNAs leads to their concentration in nuclear foci, their colocalization with coilin and the formation of canonical Cajal bodies (CBs). Plays a role in transcriptional regulation.</text>
</comment>
<keyword evidence="6" id="KW-0597">Phosphoprotein</keyword>
<evidence type="ECO:0000256" key="2">
    <source>
        <dbReference type="ARBA" id="ARBA00004496"/>
    </source>
</evidence>
<comment type="subcellular location">
    <subcellularLocation>
        <location evidence="2">Cytoplasm</location>
    </subcellularLocation>
    <subcellularLocation>
        <location evidence="1">Nucleus</location>
        <location evidence="1">Cajal body</location>
    </subcellularLocation>
    <subcellularLocation>
        <location evidence="3">Nucleus</location>
        <location evidence="3">Nucleolus</location>
    </subcellularLocation>
</comment>
<protein>
    <recommendedName>
        <fullName evidence="4">Trimethylguanosine synthase</fullName>
    </recommendedName>
    <alternativeName>
        <fullName evidence="18">Cap-specific guanine-N(2) methyltransferase</fullName>
    </alternativeName>
    <alternativeName>
        <fullName evidence="21">Nuclear receptor coactivator 6-interacting protein</fullName>
    </alternativeName>
    <alternativeName>
        <fullName evidence="22">PRIP-interacting protein with methyltransferase motif</fullName>
    </alternativeName>
</protein>
<dbReference type="Pfam" id="PF09445">
    <property type="entry name" value="Methyltransf_15"/>
    <property type="match status" value="1"/>
</dbReference>
<keyword evidence="9" id="KW-0949">S-adenosyl-L-methionine</keyword>
<dbReference type="AlphaFoldDB" id="A0A8J5XRM2"/>
<keyword evidence="12" id="KW-0539">Nucleus</keyword>
<gene>
    <name evidence="24" type="ORF">KFE25_008864</name>
</gene>
<dbReference type="Gene3D" id="2.30.30.100">
    <property type="match status" value="1"/>
</dbReference>
<comment type="catalytic activity">
    <reaction evidence="16">
        <text>a 5'-end (N(2),N(7)-dimethyl 5'-triphosphoguanosine)-ribonucleoside in snRNA + S-adenosyl-L-methionine = a 5'-end (N(2),N(2),N(7)-trimethyl 5'-triphosphoguanosine)-ribonucleoside in snRNA + S-adenosyl-L-homocysteine + H(+)</text>
        <dbReference type="Rhea" id="RHEA:78479"/>
        <dbReference type="Rhea" id="RHEA-COMP:19087"/>
        <dbReference type="Rhea" id="RHEA-COMP:19089"/>
        <dbReference type="ChEBI" id="CHEBI:15378"/>
        <dbReference type="ChEBI" id="CHEBI:57856"/>
        <dbReference type="ChEBI" id="CHEBI:59789"/>
        <dbReference type="ChEBI" id="CHEBI:167623"/>
        <dbReference type="ChEBI" id="CHEBI:172880"/>
    </reaction>
    <physiologicalReaction direction="left-to-right" evidence="16">
        <dbReference type="Rhea" id="RHEA:78480"/>
    </physiologicalReaction>
</comment>
<dbReference type="OrthoDB" id="194443at2759"/>
<evidence type="ECO:0000256" key="15">
    <source>
        <dbReference type="ARBA" id="ARBA00048740"/>
    </source>
</evidence>
<evidence type="ECO:0000256" key="4">
    <source>
        <dbReference type="ARBA" id="ARBA00018517"/>
    </source>
</evidence>
<organism evidence="24 25">
    <name type="scientific">Diacronema lutheri</name>
    <name type="common">Unicellular marine alga</name>
    <name type="synonym">Monochrysis lutheri</name>
    <dbReference type="NCBI Taxonomy" id="2081491"/>
    <lineage>
        <taxon>Eukaryota</taxon>
        <taxon>Haptista</taxon>
        <taxon>Haptophyta</taxon>
        <taxon>Pavlovophyceae</taxon>
        <taxon>Pavlovales</taxon>
        <taxon>Pavlovaceae</taxon>
        <taxon>Diacronema</taxon>
    </lineage>
</organism>
<evidence type="ECO:0000256" key="13">
    <source>
        <dbReference type="ARBA" id="ARBA00025783"/>
    </source>
</evidence>
<evidence type="ECO:0000256" key="7">
    <source>
        <dbReference type="ARBA" id="ARBA00022603"/>
    </source>
</evidence>
<dbReference type="InterPro" id="IPR029063">
    <property type="entry name" value="SAM-dependent_MTases_sf"/>
</dbReference>
<evidence type="ECO:0000313" key="24">
    <source>
        <dbReference type="EMBL" id="KAG8470443.1"/>
    </source>
</evidence>
<evidence type="ECO:0000256" key="22">
    <source>
        <dbReference type="ARBA" id="ARBA00081504"/>
    </source>
</evidence>
<dbReference type="InterPro" id="IPR019012">
    <property type="entry name" value="RNA_cap_Gua-N2-MeTrfase"/>
</dbReference>
<dbReference type="PANTHER" id="PTHR14741">
    <property type="entry name" value="S-ADENOSYLMETHIONINE-DEPENDENT METHYLTRANSFERASE RELATED"/>
    <property type="match status" value="1"/>
</dbReference>
<comment type="subunit">
    <text evidence="20">May form homooligomers. Interacts with CREBBP/CBP, EED/WAIT1, EP300/P300, NCOA6/PRIP, PPARBP/PBP and SMN.</text>
</comment>
<dbReference type="SUPFAM" id="SSF53335">
    <property type="entry name" value="S-adenosyl-L-methionine-dependent methyltransferases"/>
    <property type="match status" value="1"/>
</dbReference>
<proteinExistence type="inferred from homology"/>
<keyword evidence="8" id="KW-0808">Transferase</keyword>
<dbReference type="Proteomes" id="UP000751190">
    <property type="component" value="Unassembled WGS sequence"/>
</dbReference>
<comment type="similarity">
    <text evidence="13">Belongs to the methyltransferase superfamily. Trimethylguanosine synthase family.</text>
</comment>
<dbReference type="OMA" id="RRETHKY"/>
<dbReference type="FunFam" id="3.40.50.150:FF:000066">
    <property type="entry name" value="Trimethylguanosine synthase 1"/>
    <property type="match status" value="1"/>
</dbReference>
<evidence type="ECO:0000256" key="8">
    <source>
        <dbReference type="ARBA" id="ARBA00022679"/>
    </source>
</evidence>
<evidence type="ECO:0000256" key="19">
    <source>
        <dbReference type="ARBA" id="ARBA00057179"/>
    </source>
</evidence>
<evidence type="ECO:0000256" key="16">
    <source>
        <dbReference type="ARBA" id="ARBA00048763"/>
    </source>
</evidence>
<reference evidence="24" key="1">
    <citation type="submission" date="2021-05" db="EMBL/GenBank/DDBJ databases">
        <title>The genome of the haptophyte Pavlova lutheri (Diacronema luteri, Pavlovales) - a model for lipid biosynthesis in eukaryotic algae.</title>
        <authorList>
            <person name="Hulatt C.J."/>
            <person name="Posewitz M.C."/>
        </authorList>
    </citation>
    <scope>NUCLEOTIDE SEQUENCE</scope>
    <source>
        <strain evidence="24">NIVA-4/92</strain>
    </source>
</reference>
<accession>A0A8J5XRM2</accession>
<evidence type="ECO:0000256" key="5">
    <source>
        <dbReference type="ARBA" id="ARBA00022490"/>
    </source>
</evidence>
<evidence type="ECO:0000256" key="14">
    <source>
        <dbReference type="ARBA" id="ARBA00047418"/>
    </source>
</evidence>
<evidence type="ECO:0000256" key="17">
    <source>
        <dbReference type="ARBA" id="ARBA00049075"/>
    </source>
</evidence>
<keyword evidence="7" id="KW-0489">Methyltransferase</keyword>
<evidence type="ECO:0000256" key="10">
    <source>
        <dbReference type="ARBA" id="ARBA00023015"/>
    </source>
</evidence>
<evidence type="ECO:0000256" key="12">
    <source>
        <dbReference type="ARBA" id="ARBA00023242"/>
    </source>
</evidence>
<evidence type="ECO:0000256" key="18">
    <source>
        <dbReference type="ARBA" id="ARBA00049790"/>
    </source>
</evidence>
<dbReference type="GO" id="GO:0034719">
    <property type="term" value="C:SMN-Sm protein complex"/>
    <property type="evidence" value="ECO:0007669"/>
    <property type="project" value="InterPro"/>
</dbReference>
<evidence type="ECO:0000256" key="6">
    <source>
        <dbReference type="ARBA" id="ARBA00022553"/>
    </source>
</evidence>
<comment type="catalytic activity">
    <reaction evidence="14">
        <text>a 5'-end (N(2),N(7)-dimethyl 5'-triphosphoguanosine)-ribonucleoside in snoRNA + S-adenosyl-L-methionine = a 5'-end (N(2),N(2),N(7)-trimethyl 5'-triphosphoguanosine)-ribonucleoside in snoRNA + S-adenosyl-L-homocysteine + H(+)</text>
        <dbReference type="Rhea" id="RHEA:78507"/>
        <dbReference type="Rhea" id="RHEA-COMP:19088"/>
        <dbReference type="Rhea" id="RHEA-COMP:19090"/>
        <dbReference type="ChEBI" id="CHEBI:15378"/>
        <dbReference type="ChEBI" id="CHEBI:57856"/>
        <dbReference type="ChEBI" id="CHEBI:59789"/>
        <dbReference type="ChEBI" id="CHEBI:167623"/>
        <dbReference type="ChEBI" id="CHEBI:172880"/>
    </reaction>
    <physiologicalReaction direction="left-to-right" evidence="14">
        <dbReference type="Rhea" id="RHEA:78508"/>
    </physiologicalReaction>
</comment>
<dbReference type="PANTHER" id="PTHR14741:SF32">
    <property type="entry name" value="TRIMETHYLGUANOSINE SYNTHASE"/>
    <property type="match status" value="1"/>
</dbReference>
<keyword evidence="25" id="KW-1185">Reference proteome</keyword>
<evidence type="ECO:0000256" key="1">
    <source>
        <dbReference type="ARBA" id="ARBA00004408"/>
    </source>
</evidence>
<name>A0A8J5XRM2_DIALT</name>
<evidence type="ECO:0000313" key="25">
    <source>
        <dbReference type="Proteomes" id="UP000751190"/>
    </source>
</evidence>
<evidence type="ECO:0000256" key="23">
    <source>
        <dbReference type="SAM" id="MobiDB-lite"/>
    </source>
</evidence>
<feature type="region of interest" description="Disordered" evidence="23">
    <location>
        <begin position="15"/>
        <end position="40"/>
    </location>
</feature>
<comment type="caution">
    <text evidence="24">The sequence shown here is derived from an EMBL/GenBank/DDBJ whole genome shotgun (WGS) entry which is preliminary data.</text>
</comment>
<dbReference type="InterPro" id="IPR020338">
    <property type="entry name" value="SMN_gemin7"/>
</dbReference>
<dbReference type="GO" id="GO:0015030">
    <property type="term" value="C:Cajal body"/>
    <property type="evidence" value="ECO:0007669"/>
    <property type="project" value="UniProtKB-SubCell"/>
</dbReference>
<evidence type="ECO:0000256" key="9">
    <source>
        <dbReference type="ARBA" id="ARBA00022691"/>
    </source>
</evidence>
<comment type="catalytic activity">
    <reaction evidence="17">
        <text>a 5'-end (N(7)-methyl 5'-triphosphoguanosine)-ribonucleoside in snRNA + S-adenosyl-L-methionine = a 5'-end (N(2),N(7)-dimethyl 5'-triphosphoguanosine)-ribonucleoside in snRNA + S-adenosyl-L-homocysteine + H(+)</text>
        <dbReference type="Rhea" id="RHEA:78471"/>
        <dbReference type="Rhea" id="RHEA-COMP:19085"/>
        <dbReference type="Rhea" id="RHEA-COMP:19087"/>
        <dbReference type="ChEBI" id="CHEBI:15378"/>
        <dbReference type="ChEBI" id="CHEBI:57856"/>
        <dbReference type="ChEBI" id="CHEBI:59789"/>
        <dbReference type="ChEBI" id="CHEBI:156461"/>
        <dbReference type="ChEBI" id="CHEBI:172880"/>
    </reaction>
    <physiologicalReaction direction="left-to-right" evidence="17">
        <dbReference type="Rhea" id="RHEA:78472"/>
    </physiologicalReaction>
</comment>
<comment type="catalytic activity">
    <reaction evidence="15">
        <text>a 5'-end (N(7)-methyl 5'-triphosphoguanosine)-ribonucleoside in snoRNA + S-adenosyl-L-methionine = a 5'-end (N(2),N(7)-dimethyl 5'-triphosphoguanosine)-ribonucleoside in snoRNA + S-adenosyl-L-homocysteine + H(+)</text>
        <dbReference type="Rhea" id="RHEA:78475"/>
        <dbReference type="Rhea" id="RHEA-COMP:19086"/>
        <dbReference type="Rhea" id="RHEA-COMP:19088"/>
        <dbReference type="ChEBI" id="CHEBI:15378"/>
        <dbReference type="ChEBI" id="CHEBI:57856"/>
        <dbReference type="ChEBI" id="CHEBI:59789"/>
        <dbReference type="ChEBI" id="CHEBI:156461"/>
        <dbReference type="ChEBI" id="CHEBI:172880"/>
    </reaction>
    <physiologicalReaction direction="left-to-right" evidence="15">
        <dbReference type="Rhea" id="RHEA:78476"/>
    </physiologicalReaction>
</comment>
<feature type="compositionally biased region" description="Acidic residues" evidence="23">
    <location>
        <begin position="16"/>
        <end position="32"/>
    </location>
</feature>
<keyword evidence="11" id="KW-0804">Transcription</keyword>
<dbReference type="EMBL" id="JAGTXO010000001">
    <property type="protein sequence ID" value="KAG8470443.1"/>
    <property type="molecule type" value="Genomic_DNA"/>
</dbReference>
<dbReference type="GO" id="GO:0071164">
    <property type="term" value="F:RNA cap trimethylguanosine synthase activity"/>
    <property type="evidence" value="ECO:0007669"/>
    <property type="project" value="TreeGrafter"/>
</dbReference>
<keyword evidence="10" id="KW-0805">Transcription regulation</keyword>
<dbReference type="Gene3D" id="3.40.50.150">
    <property type="entry name" value="Vaccinia Virus protein VP39"/>
    <property type="match status" value="1"/>
</dbReference>
<evidence type="ECO:0000256" key="20">
    <source>
        <dbReference type="ARBA" id="ARBA00064494"/>
    </source>
</evidence>
<evidence type="ECO:0000256" key="21">
    <source>
        <dbReference type="ARBA" id="ARBA00079339"/>
    </source>
</evidence>
<sequence>MRRQWRTTARLVDCGLVDDDDEEEEEEEEEEGSHDGGAVGVEQSPVIRRAAEAHSVHDAPTQLSSARQRLRTLAIWQQVEGCRVDLALRDGARVCARLRASDARQERLYVAALETPIGTYRQAVVHTSDLLCVELGGDWILRQPRAGASIQSLPSSDAQDAALLGAALDRSAVRPAVPSDAAVAGKYWAQRRSLFSKYALGVKLDAEGWFSVTPERLARHIAARCQCDLVLDPFAGAGGNAIQFAFTCERVLAIDLDLPRLLLAQHNARIYGVADRIEFVHGDFTALAPRLRADVVFLSPPWGGPGYQAASEFDVRTMMGGLNGFALLELALGISPHVAYYLPRNTARQQLAAMALAQRGEYSGALEVESCVLNGRLKALVAYFGELASASSTVTPD</sequence>
<keyword evidence="5" id="KW-0963">Cytoplasm</keyword>
<dbReference type="GO" id="GO:0005730">
    <property type="term" value="C:nucleolus"/>
    <property type="evidence" value="ECO:0007669"/>
    <property type="project" value="UniProtKB-SubCell"/>
</dbReference>